<evidence type="ECO:0000313" key="3">
    <source>
        <dbReference type="EMBL" id="KAK2651985.1"/>
    </source>
</evidence>
<keyword evidence="2" id="KW-1133">Transmembrane helix</keyword>
<comment type="caution">
    <text evidence="3">The sequence shown here is derived from an EMBL/GenBank/DDBJ whole genome shotgun (WGS) entry which is preliminary data.</text>
</comment>
<keyword evidence="2" id="KW-0472">Membrane</keyword>
<dbReference type="AlphaFoldDB" id="A0AAE0CHQ9"/>
<feature type="region of interest" description="Disordered" evidence="1">
    <location>
        <begin position="1"/>
        <end position="67"/>
    </location>
</feature>
<proteinExistence type="predicted"/>
<feature type="transmembrane region" description="Helical" evidence="2">
    <location>
        <begin position="465"/>
        <end position="486"/>
    </location>
</feature>
<dbReference type="InterPro" id="IPR004158">
    <property type="entry name" value="DUF247_pln"/>
</dbReference>
<evidence type="ECO:0000256" key="1">
    <source>
        <dbReference type="SAM" id="MobiDB-lite"/>
    </source>
</evidence>
<evidence type="ECO:0000256" key="2">
    <source>
        <dbReference type="SAM" id="Phobius"/>
    </source>
</evidence>
<name>A0AAE0CHQ9_9ROSI</name>
<sequence>MSVETSGGGASVGSSDRSGGYNVGDETRIPIGESSDQRFSEEEVKQFDSFDKDSEVRNKTGRPYDHAKPKIQKVPSMLRNKNNFRYFRPKVFSVGPYYHTDGTLKMAKQIKVNLAAKFLEKNGVTKEDLYEAIREQIKVLRGCYDDELTNNYKDHKLAWMFLVDGCAILQFMYISVDPRWRRELRFRKLGIKFDYAVFLRMDLFLLENQLPYRLLQLIIGRASKKDELLKSIYKFIFYYIRSPEEWWENEDMILKDQEDEHVHLLDLLRKMLIHPLDQIHKKHGFIEIILGWTDCLCDKLKCNRNDYWDPVPFRNIRKLREAGISLKPSETSCVTDITFIGGTLKLPPISLDESTTSTFLNILGYEMCHDFHNEYQVSSYMYFMDKLIDRTEDVEELREKNILQHEFGSDEDVAKLFNEIGSHLFLNYEIYYEVKWNIDKYFDNNGFMWLRKVIHDINQYFKNRWSLLALVAALLALASAIIQTVYTVSKKGN</sequence>
<feature type="compositionally biased region" description="Gly residues" evidence="1">
    <location>
        <begin position="1"/>
        <end position="11"/>
    </location>
</feature>
<dbReference type="PANTHER" id="PTHR31170">
    <property type="entry name" value="BNAC04G53230D PROTEIN"/>
    <property type="match status" value="1"/>
</dbReference>
<feature type="compositionally biased region" description="Basic and acidic residues" evidence="1">
    <location>
        <begin position="35"/>
        <end position="67"/>
    </location>
</feature>
<reference evidence="3" key="1">
    <citation type="journal article" date="2023" name="Plant J.">
        <title>Genome sequences and population genomics provide insights into the demographic history, inbreeding, and mutation load of two 'living fossil' tree species of Dipteronia.</title>
        <authorList>
            <person name="Feng Y."/>
            <person name="Comes H.P."/>
            <person name="Chen J."/>
            <person name="Zhu S."/>
            <person name="Lu R."/>
            <person name="Zhang X."/>
            <person name="Li P."/>
            <person name="Qiu J."/>
            <person name="Olsen K.M."/>
            <person name="Qiu Y."/>
        </authorList>
    </citation>
    <scope>NUCLEOTIDE SEQUENCE</scope>
    <source>
        <strain evidence="3">KIB01</strain>
    </source>
</reference>
<dbReference type="Proteomes" id="UP001280121">
    <property type="component" value="Unassembled WGS sequence"/>
</dbReference>
<accession>A0AAE0CHQ9</accession>
<dbReference type="Pfam" id="PF03140">
    <property type="entry name" value="DUF247"/>
    <property type="match status" value="1"/>
</dbReference>
<keyword evidence="2" id="KW-0812">Transmembrane</keyword>
<evidence type="ECO:0000313" key="4">
    <source>
        <dbReference type="Proteomes" id="UP001280121"/>
    </source>
</evidence>
<organism evidence="3 4">
    <name type="scientific">Dipteronia dyeriana</name>
    <dbReference type="NCBI Taxonomy" id="168575"/>
    <lineage>
        <taxon>Eukaryota</taxon>
        <taxon>Viridiplantae</taxon>
        <taxon>Streptophyta</taxon>
        <taxon>Embryophyta</taxon>
        <taxon>Tracheophyta</taxon>
        <taxon>Spermatophyta</taxon>
        <taxon>Magnoliopsida</taxon>
        <taxon>eudicotyledons</taxon>
        <taxon>Gunneridae</taxon>
        <taxon>Pentapetalae</taxon>
        <taxon>rosids</taxon>
        <taxon>malvids</taxon>
        <taxon>Sapindales</taxon>
        <taxon>Sapindaceae</taxon>
        <taxon>Hippocastanoideae</taxon>
        <taxon>Acereae</taxon>
        <taxon>Dipteronia</taxon>
    </lineage>
</organism>
<gene>
    <name evidence="3" type="ORF">Ddye_011841</name>
</gene>
<keyword evidence="4" id="KW-1185">Reference proteome</keyword>
<dbReference type="EMBL" id="JANJYI010000004">
    <property type="protein sequence ID" value="KAK2651985.1"/>
    <property type="molecule type" value="Genomic_DNA"/>
</dbReference>
<dbReference type="PANTHER" id="PTHR31170:SF25">
    <property type="entry name" value="BNAA09G04570D PROTEIN"/>
    <property type="match status" value="1"/>
</dbReference>
<protein>
    <submittedName>
        <fullName evidence="3">Uncharacterized protein</fullName>
    </submittedName>
</protein>